<dbReference type="AlphaFoldDB" id="A0A7D6I0U0"/>
<accession>A0A7D6I0U0</accession>
<dbReference type="InterPro" id="IPR045851">
    <property type="entry name" value="AMP-bd_C_sf"/>
</dbReference>
<reference evidence="4" key="1">
    <citation type="submission" date="2020-07" db="EMBL/GenBank/DDBJ databases">
        <title>Description of Mycobacterium gordonae subsp. intergordonae subsp.nov. and Mycobacterium gordonae subsp. gordonae subsp. nov.</title>
        <authorList>
            <person name="Yu X."/>
        </authorList>
    </citation>
    <scope>NUCLEOTIDE SEQUENCE [LARGE SCALE GENOMIC DNA]</scope>
    <source>
        <strain evidence="4">24</strain>
    </source>
</reference>
<dbReference type="EMBL" id="CP059165">
    <property type="protein sequence ID" value="QLL07394.1"/>
    <property type="molecule type" value="Genomic_DNA"/>
</dbReference>
<dbReference type="RefSeq" id="WP_180915968.1">
    <property type="nucleotide sequence ID" value="NZ_CP059165.1"/>
</dbReference>
<dbReference type="Pfam" id="PF00501">
    <property type="entry name" value="AMP-binding"/>
    <property type="match status" value="1"/>
</dbReference>
<dbReference type="PROSITE" id="PS00455">
    <property type="entry name" value="AMP_BINDING"/>
    <property type="match status" value="1"/>
</dbReference>
<dbReference type="NCBIfam" id="NF005863">
    <property type="entry name" value="PRK07798.1"/>
    <property type="match status" value="1"/>
</dbReference>
<evidence type="ECO:0000313" key="4">
    <source>
        <dbReference type="Proteomes" id="UP000510682"/>
    </source>
</evidence>
<name>A0A7D6I0U0_9MYCO</name>
<dbReference type="InterPro" id="IPR000873">
    <property type="entry name" value="AMP-dep_synth/lig_dom"/>
</dbReference>
<proteinExistence type="predicted"/>
<reference evidence="3 4" key="2">
    <citation type="submission" date="2020-07" db="EMBL/GenBank/DDBJ databases">
        <authorList>
            <person name="Yu X."/>
        </authorList>
    </citation>
    <scope>NUCLEOTIDE SEQUENCE [LARGE SCALE GENOMIC DNA]</scope>
    <source>
        <strain evidence="4">24</strain>
    </source>
</reference>
<feature type="domain" description="AMP-binding enzyme C-terminal" evidence="2">
    <location>
        <begin position="422"/>
        <end position="497"/>
    </location>
</feature>
<dbReference type="InterPro" id="IPR042099">
    <property type="entry name" value="ANL_N_sf"/>
</dbReference>
<dbReference type="SUPFAM" id="SSF56801">
    <property type="entry name" value="Acetyl-CoA synthetase-like"/>
    <property type="match status" value="1"/>
</dbReference>
<dbReference type="PANTHER" id="PTHR43767">
    <property type="entry name" value="LONG-CHAIN-FATTY-ACID--COA LIGASE"/>
    <property type="match status" value="1"/>
</dbReference>
<feature type="domain" description="AMP-dependent synthetase/ligase" evidence="1">
    <location>
        <begin position="8"/>
        <end position="362"/>
    </location>
</feature>
<keyword evidence="4" id="KW-1185">Reference proteome</keyword>
<dbReference type="Pfam" id="PF13193">
    <property type="entry name" value="AMP-binding_C"/>
    <property type="match status" value="1"/>
</dbReference>
<evidence type="ECO:0000259" key="2">
    <source>
        <dbReference type="Pfam" id="PF13193"/>
    </source>
</evidence>
<evidence type="ECO:0000259" key="1">
    <source>
        <dbReference type="Pfam" id="PF00501"/>
    </source>
</evidence>
<dbReference type="InterPro" id="IPR050237">
    <property type="entry name" value="ATP-dep_AMP-bd_enzyme"/>
</dbReference>
<dbReference type="Proteomes" id="UP000510682">
    <property type="component" value="Chromosome"/>
</dbReference>
<dbReference type="GO" id="GO:0016878">
    <property type="term" value="F:acid-thiol ligase activity"/>
    <property type="evidence" value="ECO:0007669"/>
    <property type="project" value="UniProtKB-ARBA"/>
</dbReference>
<gene>
    <name evidence="3" type="ORF">H0P51_27805</name>
</gene>
<dbReference type="InterPro" id="IPR025110">
    <property type="entry name" value="AMP-bd_C"/>
</dbReference>
<evidence type="ECO:0000313" key="3">
    <source>
        <dbReference type="EMBL" id="QLL07394.1"/>
    </source>
</evidence>
<organism evidence="3 4">
    <name type="scientific">Mycobacterium vicinigordonae</name>
    <dbReference type="NCBI Taxonomy" id="1719132"/>
    <lineage>
        <taxon>Bacteria</taxon>
        <taxon>Bacillati</taxon>
        <taxon>Actinomycetota</taxon>
        <taxon>Actinomycetes</taxon>
        <taxon>Mycobacteriales</taxon>
        <taxon>Mycobacteriaceae</taxon>
        <taxon>Mycobacterium</taxon>
    </lineage>
</organism>
<dbReference type="PANTHER" id="PTHR43767:SF1">
    <property type="entry name" value="NONRIBOSOMAL PEPTIDE SYNTHASE PES1 (EUROFUNG)-RELATED"/>
    <property type="match status" value="1"/>
</dbReference>
<protein>
    <submittedName>
        <fullName evidence="3">Acyl-CoA synthetase</fullName>
    </submittedName>
</protein>
<sequence length="512" mass="55007">MINIADAFERVVDRIPDREAVVCGERRLSYRALDDRATQLAHWLAEHGVGHGDDVAIYCRNGPEYLEAMLAAFKIRAVPINVNYRYQKAELTYLFRDSDPKSVIAAAEFAADARTAAPRAAVLTVGIEYEAALARQSSARDFAPRSPDDEYILYTGGTTGYPKGVIWRHEDIFFAALGGPRLADVTDAEEVGRRAERGGQARFLLLSPLMHGAAHWGAFNALFGGHTIVLDDQQGFDAERALRLSASEGITAIGLVGDAFARPLGEALVTFTGDLPKLQTVLSGGALLSETVKEQLVRRLPGLTILDGYGSSETGAQGHAIGDASGGRPRFVIGSDTLVIDDYQRAVAPGSGRVGKLARRGHVPLGYRGDPDRTARTFPVIDGVRWAITGDDAVVELDGSIALLGRGSSCINTGGEKVYPDEIEAALKKHPDVADAIVVGIPHPRWGQQVAAVLEARPDTAVAADDIRAHVRAHLADYKVPRTIVFVPSVSRSPAGKADLLWARRVVETATQ</sequence>
<dbReference type="KEGG" id="mgor:H0P51_27805"/>
<reference evidence="4" key="3">
    <citation type="submission" date="2023-07" db="EMBL/GenBank/DDBJ databases">
        <title>Description of Mycobacterium gordonae subsp. intergordonae subsp.nov. and Mycobacterium gordonae subsp. gordonae subsp. nov.</title>
        <authorList>
            <person name="Huang H."/>
        </authorList>
    </citation>
    <scope>NUCLEOTIDE SEQUENCE [LARGE SCALE GENOMIC DNA]</scope>
    <source>
        <strain evidence="4">24</strain>
    </source>
</reference>
<dbReference type="Gene3D" id="3.40.50.12780">
    <property type="entry name" value="N-terminal domain of ligase-like"/>
    <property type="match status" value="1"/>
</dbReference>
<dbReference type="InterPro" id="IPR020845">
    <property type="entry name" value="AMP-binding_CS"/>
</dbReference>
<dbReference type="Gene3D" id="3.30.300.30">
    <property type="match status" value="1"/>
</dbReference>